<organism evidence="1 2">
    <name type="scientific">Marchantia polymorpha subsp. ruderalis</name>
    <dbReference type="NCBI Taxonomy" id="1480154"/>
    <lineage>
        <taxon>Eukaryota</taxon>
        <taxon>Viridiplantae</taxon>
        <taxon>Streptophyta</taxon>
        <taxon>Embryophyta</taxon>
        <taxon>Marchantiophyta</taxon>
        <taxon>Marchantiopsida</taxon>
        <taxon>Marchantiidae</taxon>
        <taxon>Marchantiales</taxon>
        <taxon>Marchantiaceae</taxon>
        <taxon>Marchantia</taxon>
    </lineage>
</organism>
<dbReference type="EMBL" id="LVLJ01003465">
    <property type="protein sequence ID" value="OAE21350.1"/>
    <property type="molecule type" value="Genomic_DNA"/>
</dbReference>
<comment type="caution">
    <text evidence="1">The sequence shown here is derived from an EMBL/GenBank/DDBJ whole genome shotgun (WGS) entry which is preliminary data.</text>
</comment>
<dbReference type="Proteomes" id="UP000077202">
    <property type="component" value="Unassembled WGS sequence"/>
</dbReference>
<dbReference type="PANTHER" id="PTHR31479:SF39">
    <property type="entry name" value="FUNGAL LIPASE-LIKE DOMAIN-CONTAINING PROTEIN"/>
    <property type="match status" value="1"/>
</dbReference>
<dbReference type="PANTHER" id="PTHR31479">
    <property type="entry name" value="ALPHA/BETA-HYDROLASES SUPERFAMILY PROTEIN"/>
    <property type="match status" value="1"/>
</dbReference>
<evidence type="ECO:0000313" key="1">
    <source>
        <dbReference type="EMBL" id="OAE21350.1"/>
    </source>
</evidence>
<keyword evidence="2" id="KW-1185">Reference proteome</keyword>
<accession>A0A176VKD0</accession>
<gene>
    <name evidence="1" type="ORF">AXG93_3158s1110</name>
</gene>
<dbReference type="AlphaFoldDB" id="A0A176VKD0"/>
<protein>
    <submittedName>
        <fullName evidence="1">Uncharacterized protein</fullName>
    </submittedName>
</protein>
<evidence type="ECO:0000313" key="2">
    <source>
        <dbReference type="Proteomes" id="UP000077202"/>
    </source>
</evidence>
<name>A0A176VKD0_MARPO</name>
<sequence>MIDIRQEKCVFTVRRKLLLSSEFFALTFKGSFTQTISNLTQEGGRSRKEPVIHPIDQPSIYGRLVYGMYDRFKGKPEEEYQEWWTKVHYQLLPLELVLTEDELNLYAPELHDERKNKYFGVFRRNKERPSADAPDWVVAIRETKLSALADLQNETKIVLEKLNSSTLIPLLHYVVWRLGAQYGT</sequence>
<proteinExistence type="predicted"/>
<reference evidence="1" key="1">
    <citation type="submission" date="2016-03" db="EMBL/GenBank/DDBJ databases">
        <title>Mechanisms controlling the formation of the plant cell surface in tip-growing cells are functionally conserved among land plants.</title>
        <authorList>
            <person name="Honkanen S."/>
            <person name="Jones V.A."/>
            <person name="Morieri G."/>
            <person name="Champion C."/>
            <person name="Hetherington A.J."/>
            <person name="Kelly S."/>
            <person name="Saint-Marcoux D."/>
            <person name="Proust H."/>
            <person name="Prescott H."/>
            <person name="Dolan L."/>
        </authorList>
    </citation>
    <scope>NUCLEOTIDE SEQUENCE [LARGE SCALE GENOMIC DNA]</scope>
    <source>
        <tissue evidence="1">Whole gametophyte</tissue>
    </source>
</reference>